<feature type="signal peptide" evidence="1">
    <location>
        <begin position="1"/>
        <end position="21"/>
    </location>
</feature>
<comment type="caution">
    <text evidence="5">The sequence shown here is derived from an EMBL/GenBank/DDBJ whole genome shotgun (WGS) entry which is preliminary data.</text>
</comment>
<accession>A0A939B599</accession>
<name>A0A939B599_9BACT</name>
<proteinExistence type="predicted"/>
<keyword evidence="1" id="KW-0732">Signal</keyword>
<dbReference type="PROSITE" id="PS51257">
    <property type="entry name" value="PROKAR_LIPOPROTEIN"/>
    <property type="match status" value="1"/>
</dbReference>
<dbReference type="Pfam" id="PF17142">
    <property type="entry name" value="SusF_N"/>
    <property type="match status" value="1"/>
</dbReference>
<dbReference type="InterPro" id="IPR033408">
    <property type="entry name" value="SusF_N"/>
</dbReference>
<feature type="domain" description="Outer membrane protein SusF N-terminal" evidence="2">
    <location>
        <begin position="20"/>
        <end position="157"/>
    </location>
</feature>
<dbReference type="InterPro" id="IPR058976">
    <property type="entry name" value="CBM_1st_SusF"/>
</dbReference>
<feature type="chain" id="PRO_5036864213" evidence="1">
    <location>
        <begin position="22"/>
        <end position="456"/>
    </location>
</feature>
<evidence type="ECO:0000256" key="1">
    <source>
        <dbReference type="SAM" id="SignalP"/>
    </source>
</evidence>
<evidence type="ECO:0000259" key="4">
    <source>
        <dbReference type="Pfam" id="PF26123"/>
    </source>
</evidence>
<dbReference type="Pfam" id="PF26123">
    <property type="entry name" value="DUF8037"/>
    <property type="match status" value="1"/>
</dbReference>
<dbReference type="EMBL" id="JACJJL010000020">
    <property type="protein sequence ID" value="MBM6662365.1"/>
    <property type="molecule type" value="Genomic_DNA"/>
</dbReference>
<gene>
    <name evidence="5" type="ORF">H6B30_11495</name>
</gene>
<keyword evidence="6" id="KW-1185">Reference proteome</keyword>
<sequence length="456" mass="49409">MKRKSLYALTGLVLLSMASCSDDYTDWANPQSSAQEPAITIPGFSSSYVGDASYVVDLSASESDSVKLFSLAVPALPEGYSVENVRAELLDGNQSKQVLNGDVNGRVATAELQDAVVTSYGKRPTARPFTVHIYANATKNGEAVFVDAGSFEAKVSPSAPYRIDDGYYFQYGDNNTAEFTHSSADVYDDPVFTVTVKTTEDNATWQIVSSAATNDEGLYFGPEKDGSTELSGKLVSENAGKGVLGKAGHYRITINMWERTYAIEALNFAPYIYEIGNNTSWSSTIPLAGVNYDGTYRGFAYLNGEFKFKPNPDDNWTGDWEKASGDAYSGTLTENGSSNIDAPETGFYMMDVNIVSMTYNLTRINTIGLIGDATSGGWDTDTEMTYDVSEGCWTVTTSLVDGKFKFRANKGWDINWGGSIDNLTSGGSDISVSAGNYTIKLYLSCEGMNHCTMTKN</sequence>
<evidence type="ECO:0000259" key="3">
    <source>
        <dbReference type="Pfam" id="PF26120"/>
    </source>
</evidence>
<dbReference type="InterPro" id="IPR058350">
    <property type="entry name" value="DUF8037"/>
</dbReference>
<dbReference type="CDD" id="cd12967">
    <property type="entry name" value="CBM_SusE-F_like_u1"/>
    <property type="match status" value="1"/>
</dbReference>
<dbReference type="Gene3D" id="2.60.40.3620">
    <property type="match status" value="3"/>
</dbReference>
<dbReference type="Pfam" id="PF26120">
    <property type="entry name" value="CBM_1st_SusF"/>
    <property type="match status" value="1"/>
</dbReference>
<dbReference type="AlphaFoldDB" id="A0A939B599"/>
<evidence type="ECO:0000313" key="5">
    <source>
        <dbReference type="EMBL" id="MBM6662365.1"/>
    </source>
</evidence>
<dbReference type="Proteomes" id="UP000764045">
    <property type="component" value="Unassembled WGS sequence"/>
</dbReference>
<evidence type="ECO:0000313" key="6">
    <source>
        <dbReference type="Proteomes" id="UP000764045"/>
    </source>
</evidence>
<feature type="domain" description="DUF8037" evidence="4">
    <location>
        <begin position="287"/>
        <end position="362"/>
    </location>
</feature>
<reference evidence="5 6" key="1">
    <citation type="journal article" date="2021" name="Sci. Rep.">
        <title>The distribution of antibiotic resistance genes in chicken gut microbiota commensals.</title>
        <authorList>
            <person name="Juricova H."/>
            <person name="Matiasovicova J."/>
            <person name="Kubasova T."/>
            <person name="Cejkova D."/>
            <person name="Rychlik I."/>
        </authorList>
    </citation>
    <scope>NUCLEOTIDE SEQUENCE [LARGE SCALE GENOMIC DNA]</scope>
    <source>
        <strain evidence="5 6">An819</strain>
    </source>
</reference>
<organism evidence="5 6">
    <name type="scientific">Marseilla massiliensis</name>
    <dbReference type="NCBI Taxonomy" id="1841864"/>
    <lineage>
        <taxon>Bacteria</taxon>
        <taxon>Pseudomonadati</taxon>
        <taxon>Bacteroidota</taxon>
        <taxon>Bacteroidia</taxon>
        <taxon>Bacteroidales</taxon>
        <taxon>Prevotellaceae</taxon>
        <taxon>Marseilla</taxon>
    </lineage>
</organism>
<evidence type="ECO:0000259" key="2">
    <source>
        <dbReference type="Pfam" id="PF17142"/>
    </source>
</evidence>
<protein>
    <submittedName>
        <fullName evidence="5">DUF5115 domain-containing protein</fullName>
    </submittedName>
</protein>
<feature type="domain" description="SusF first starch specific CBM" evidence="3">
    <location>
        <begin position="172"/>
        <end position="264"/>
    </location>
</feature>